<evidence type="ECO:0000256" key="9">
    <source>
        <dbReference type="ARBA" id="ARBA00038868"/>
    </source>
</evidence>
<keyword evidence="4 10" id="KW-0645">Protease</keyword>
<evidence type="ECO:0000256" key="1">
    <source>
        <dbReference type="ARBA" id="ARBA00004613"/>
    </source>
</evidence>
<keyword evidence="3" id="KW-0964">Secreted</keyword>
<accession>A0AAV1JF91</accession>
<keyword evidence="13" id="KW-1185">Reference proteome</keyword>
<sequence length="255" mass="27908">MVRDLARFFATGVQESSMILRRRIPVPDTKIIGGSTAPDGGIPYQVSLRHDEISHFCGATLLAKRWILTAAHCGVAYPKEVVTAVVGTNSLVKGGDKYKVEDIIIHEKYNATAITNDISLVKAAEYIKFSERVQPINLPNRAPRPGDNILVSGWGKESEGDEPIPANLQIVNQTVIAIDTCKIIFTGINTVYDTELCTLTVSGSGACQGDSGGPLVLNNQIVGVVSWGVACDLWYPDVSTNVFYYRKWIENYLNY</sequence>
<dbReference type="PRINTS" id="PR00722">
    <property type="entry name" value="CHYMOTRYPSIN"/>
</dbReference>
<dbReference type="InterPro" id="IPR050430">
    <property type="entry name" value="Peptidase_S1"/>
</dbReference>
<dbReference type="FunFam" id="2.40.10.10:FF:000047">
    <property type="entry name" value="Trypsin eta"/>
    <property type="match status" value="1"/>
</dbReference>
<dbReference type="Gene3D" id="2.40.10.10">
    <property type="entry name" value="Trypsin-like serine proteases"/>
    <property type="match status" value="2"/>
</dbReference>
<evidence type="ECO:0000256" key="8">
    <source>
        <dbReference type="ARBA" id="ARBA00036320"/>
    </source>
</evidence>
<evidence type="ECO:0000256" key="7">
    <source>
        <dbReference type="ARBA" id="ARBA00023157"/>
    </source>
</evidence>
<comment type="caution">
    <text evidence="12">The sequence shown here is derived from an EMBL/GenBank/DDBJ whole genome shotgun (WGS) entry which is preliminary data.</text>
</comment>
<reference evidence="12 13" key="1">
    <citation type="submission" date="2023-11" db="EMBL/GenBank/DDBJ databases">
        <authorList>
            <person name="Okamura Y."/>
        </authorList>
    </citation>
    <scope>NUCLEOTIDE SEQUENCE [LARGE SCALE GENOMIC DNA]</scope>
</reference>
<dbReference type="GO" id="GO:0004252">
    <property type="term" value="F:serine-type endopeptidase activity"/>
    <property type="evidence" value="ECO:0007669"/>
    <property type="project" value="UniProtKB-EC"/>
</dbReference>
<evidence type="ECO:0000256" key="3">
    <source>
        <dbReference type="ARBA" id="ARBA00022525"/>
    </source>
</evidence>
<evidence type="ECO:0000256" key="5">
    <source>
        <dbReference type="ARBA" id="ARBA00022801"/>
    </source>
</evidence>
<evidence type="ECO:0000256" key="6">
    <source>
        <dbReference type="ARBA" id="ARBA00022825"/>
    </source>
</evidence>
<dbReference type="PROSITE" id="PS00135">
    <property type="entry name" value="TRYPSIN_SER"/>
    <property type="match status" value="1"/>
</dbReference>
<dbReference type="EMBL" id="CAVLEF010000010">
    <property type="protein sequence ID" value="CAK1548136.1"/>
    <property type="molecule type" value="Genomic_DNA"/>
</dbReference>
<dbReference type="PANTHER" id="PTHR24276:SF96">
    <property type="entry name" value="PEPTIDASE S1 DOMAIN-CONTAINING PROTEIN"/>
    <property type="match status" value="1"/>
</dbReference>
<evidence type="ECO:0000256" key="10">
    <source>
        <dbReference type="RuleBase" id="RU363034"/>
    </source>
</evidence>
<dbReference type="InterPro" id="IPR018114">
    <property type="entry name" value="TRYPSIN_HIS"/>
</dbReference>
<evidence type="ECO:0000313" key="12">
    <source>
        <dbReference type="EMBL" id="CAK1548136.1"/>
    </source>
</evidence>
<dbReference type="GO" id="GO:0005576">
    <property type="term" value="C:extracellular region"/>
    <property type="evidence" value="ECO:0007669"/>
    <property type="project" value="UniProtKB-SubCell"/>
</dbReference>
<dbReference type="EC" id="3.4.21.4" evidence="9"/>
<dbReference type="InterPro" id="IPR001314">
    <property type="entry name" value="Peptidase_S1A"/>
</dbReference>
<name>A0AAV1JF91_9NEOP</name>
<dbReference type="PROSITE" id="PS50240">
    <property type="entry name" value="TRYPSIN_DOM"/>
    <property type="match status" value="1"/>
</dbReference>
<dbReference type="GO" id="GO:0016485">
    <property type="term" value="P:protein processing"/>
    <property type="evidence" value="ECO:0007669"/>
    <property type="project" value="UniProtKB-ARBA"/>
</dbReference>
<dbReference type="CDD" id="cd00190">
    <property type="entry name" value="Tryp_SPc"/>
    <property type="match status" value="1"/>
</dbReference>
<dbReference type="AlphaFoldDB" id="A0AAV1JF91"/>
<comment type="similarity">
    <text evidence="2">Belongs to the peptidase S1 family.</text>
</comment>
<dbReference type="InterPro" id="IPR009003">
    <property type="entry name" value="Peptidase_S1_PA"/>
</dbReference>
<proteinExistence type="inferred from homology"/>
<feature type="domain" description="Peptidase S1" evidence="11">
    <location>
        <begin position="31"/>
        <end position="254"/>
    </location>
</feature>
<evidence type="ECO:0000313" key="13">
    <source>
        <dbReference type="Proteomes" id="UP001497472"/>
    </source>
</evidence>
<comment type="catalytic activity">
    <reaction evidence="8">
        <text>Preferential cleavage: Arg-|-Xaa, Lys-|-Xaa.</text>
        <dbReference type="EC" id="3.4.21.4"/>
    </reaction>
</comment>
<dbReference type="InterPro" id="IPR043504">
    <property type="entry name" value="Peptidase_S1_PA_chymotrypsin"/>
</dbReference>
<keyword evidence="7" id="KW-1015">Disulfide bond</keyword>
<keyword evidence="6 10" id="KW-0720">Serine protease</keyword>
<organism evidence="12 13">
    <name type="scientific">Leptosia nina</name>
    <dbReference type="NCBI Taxonomy" id="320188"/>
    <lineage>
        <taxon>Eukaryota</taxon>
        <taxon>Metazoa</taxon>
        <taxon>Ecdysozoa</taxon>
        <taxon>Arthropoda</taxon>
        <taxon>Hexapoda</taxon>
        <taxon>Insecta</taxon>
        <taxon>Pterygota</taxon>
        <taxon>Neoptera</taxon>
        <taxon>Endopterygota</taxon>
        <taxon>Lepidoptera</taxon>
        <taxon>Glossata</taxon>
        <taxon>Ditrysia</taxon>
        <taxon>Papilionoidea</taxon>
        <taxon>Pieridae</taxon>
        <taxon>Pierinae</taxon>
        <taxon>Leptosia</taxon>
    </lineage>
</organism>
<dbReference type="PANTHER" id="PTHR24276">
    <property type="entry name" value="POLYSERASE-RELATED"/>
    <property type="match status" value="1"/>
</dbReference>
<comment type="subcellular location">
    <subcellularLocation>
        <location evidence="1">Secreted</location>
    </subcellularLocation>
</comment>
<dbReference type="SUPFAM" id="SSF50494">
    <property type="entry name" value="Trypsin-like serine proteases"/>
    <property type="match status" value="1"/>
</dbReference>
<dbReference type="InterPro" id="IPR001254">
    <property type="entry name" value="Trypsin_dom"/>
</dbReference>
<dbReference type="PROSITE" id="PS00134">
    <property type="entry name" value="TRYPSIN_HIS"/>
    <property type="match status" value="1"/>
</dbReference>
<dbReference type="InterPro" id="IPR033116">
    <property type="entry name" value="TRYPSIN_SER"/>
</dbReference>
<dbReference type="Pfam" id="PF00089">
    <property type="entry name" value="Trypsin"/>
    <property type="match status" value="1"/>
</dbReference>
<evidence type="ECO:0000259" key="11">
    <source>
        <dbReference type="PROSITE" id="PS50240"/>
    </source>
</evidence>
<evidence type="ECO:0000256" key="4">
    <source>
        <dbReference type="ARBA" id="ARBA00022670"/>
    </source>
</evidence>
<keyword evidence="5 10" id="KW-0378">Hydrolase</keyword>
<gene>
    <name evidence="12" type="ORF">LNINA_LOCUS7556</name>
</gene>
<protein>
    <recommendedName>
        <fullName evidence="9">trypsin</fullName>
        <ecNumber evidence="9">3.4.21.4</ecNumber>
    </recommendedName>
</protein>
<evidence type="ECO:0000256" key="2">
    <source>
        <dbReference type="ARBA" id="ARBA00007664"/>
    </source>
</evidence>
<dbReference type="SMART" id="SM00020">
    <property type="entry name" value="Tryp_SPc"/>
    <property type="match status" value="1"/>
</dbReference>
<dbReference type="Proteomes" id="UP001497472">
    <property type="component" value="Unassembled WGS sequence"/>
</dbReference>